<sequence>MFLPFLSSYSALLRQRYLYPGLLVILSKPSTSSVPSAAARAISRRRMDSPISGSDPPLVGPASSVAEDDLADWQRRYSLPSFVDLLVPTLEEHASSYIPGEIAVYEAFFDSGFRGVVSDDRVLAGNMTEDPFTAYQKAVKVISAKKGSSSRTASGDDVMVTADALAVSQKNQELEEEISALKAAAVTVGVKIGHDGIND</sequence>
<name>A0A8X7W4K5_BRACI</name>
<dbReference type="EMBL" id="JAAMPC010000003">
    <property type="protein sequence ID" value="KAG2322931.1"/>
    <property type="molecule type" value="Genomic_DNA"/>
</dbReference>
<protein>
    <submittedName>
        <fullName evidence="1">Uncharacterized protein</fullName>
    </submittedName>
</protein>
<dbReference type="Proteomes" id="UP000886595">
    <property type="component" value="Unassembled WGS sequence"/>
</dbReference>
<keyword evidence="2" id="KW-1185">Reference proteome</keyword>
<gene>
    <name evidence="1" type="ORF">Bca52824_016144</name>
</gene>
<reference evidence="1 2" key="1">
    <citation type="submission" date="2020-02" db="EMBL/GenBank/DDBJ databases">
        <authorList>
            <person name="Ma Q."/>
            <person name="Huang Y."/>
            <person name="Song X."/>
            <person name="Pei D."/>
        </authorList>
    </citation>
    <scope>NUCLEOTIDE SEQUENCE [LARGE SCALE GENOMIC DNA]</scope>
    <source>
        <strain evidence="1">Sxm20200214</strain>
        <tissue evidence="1">Leaf</tissue>
    </source>
</reference>
<evidence type="ECO:0000313" key="2">
    <source>
        <dbReference type="Proteomes" id="UP000886595"/>
    </source>
</evidence>
<evidence type="ECO:0000313" key="1">
    <source>
        <dbReference type="EMBL" id="KAG2322931.1"/>
    </source>
</evidence>
<dbReference type="AlphaFoldDB" id="A0A8X7W4K5"/>
<organism evidence="1 2">
    <name type="scientific">Brassica carinata</name>
    <name type="common">Ethiopian mustard</name>
    <name type="synonym">Abyssinian cabbage</name>
    <dbReference type="NCBI Taxonomy" id="52824"/>
    <lineage>
        <taxon>Eukaryota</taxon>
        <taxon>Viridiplantae</taxon>
        <taxon>Streptophyta</taxon>
        <taxon>Embryophyta</taxon>
        <taxon>Tracheophyta</taxon>
        <taxon>Spermatophyta</taxon>
        <taxon>Magnoliopsida</taxon>
        <taxon>eudicotyledons</taxon>
        <taxon>Gunneridae</taxon>
        <taxon>Pentapetalae</taxon>
        <taxon>rosids</taxon>
        <taxon>malvids</taxon>
        <taxon>Brassicales</taxon>
        <taxon>Brassicaceae</taxon>
        <taxon>Brassiceae</taxon>
        <taxon>Brassica</taxon>
    </lineage>
</organism>
<comment type="caution">
    <text evidence="1">The sequence shown here is derived from an EMBL/GenBank/DDBJ whole genome shotgun (WGS) entry which is preliminary data.</text>
</comment>
<accession>A0A8X7W4K5</accession>
<proteinExistence type="predicted"/>